<comment type="subcellular location">
    <subcellularLocation>
        <location evidence="1">Membrane</location>
        <topology evidence="1">Multi-pass membrane protein</topology>
    </subcellularLocation>
</comment>
<feature type="transmembrane region" description="Helical" evidence="6">
    <location>
        <begin position="91"/>
        <end position="115"/>
    </location>
</feature>
<keyword evidence="2 6" id="KW-0812">Transmembrane</keyword>
<dbReference type="GO" id="GO:0004930">
    <property type="term" value="F:G protein-coupled receptor activity"/>
    <property type="evidence" value="ECO:0007669"/>
    <property type="project" value="InterPro"/>
</dbReference>
<proteinExistence type="predicted"/>
<evidence type="ECO:0000256" key="1">
    <source>
        <dbReference type="ARBA" id="ARBA00004141"/>
    </source>
</evidence>
<evidence type="ECO:0000256" key="4">
    <source>
        <dbReference type="ARBA" id="ARBA00023136"/>
    </source>
</evidence>
<keyword evidence="9" id="KW-1185">Reference proteome</keyword>
<dbReference type="Gene3D" id="1.10.167.10">
    <property type="entry name" value="Regulator of G-protein Signalling 4, domain 2"/>
    <property type="match status" value="1"/>
</dbReference>
<dbReference type="GO" id="GO:0016020">
    <property type="term" value="C:membrane"/>
    <property type="evidence" value="ECO:0007669"/>
    <property type="project" value="UniProtKB-SubCell"/>
</dbReference>
<sequence>MSDDNILEDWLPGTKNYRIRSGVMTGISGIYTLFVLVTLAMFVIVARNKRSGLEKRSAKLVLIQALGCYLAGVDGLVTAALNNWACFAKLWLFNLGFMLSLSAMFARAFHLLVVYKVHELTSALSARDPQQMIEELGSGVVRLADPSIPKIVVHSSLISGTGIDGMAEKDGMGHTQSLTEDSQALGSKAASNAQARIQLLQQLHKYRRLLPYATDRMLIIFILISTLFTVILSLVINITNKQFSLRPLETVCSFFWGFLPVTAIIIVYFFLVFPVILWRVWRNRDAYGIRSDLIICDTVGIVILVVTLVWVNALQETQQIWPGLSFVWVYALFIHISSVFVPLLNAIRHNKSAARDAKQHTQYFDKPDLNPAALPMQPMNARPPVNRRADFKRMLDTPVEYQQFRTFAVSCFSSELTTFIEEYQVLKAETLAILCPQTQNRPSTSASSTANGSPKVPQLSDSAARHVTFAPSVNVAPCLLDNATLDTGDHLQPTTSITVSILDTLASADPKFCQDGADKTMFPSQLFDKLKAIYWDYIDPSSYTSVNATPLVVRHIAENMHTNHYTITMLDELKEEVLFMLYSDVYTRFVRK</sequence>
<protein>
    <recommendedName>
        <fullName evidence="7">RGS domain-containing protein</fullName>
    </recommendedName>
</protein>
<dbReference type="Proteomes" id="UP001139887">
    <property type="component" value="Unassembled WGS sequence"/>
</dbReference>
<feature type="compositionally biased region" description="Polar residues" evidence="5">
    <location>
        <begin position="439"/>
        <end position="452"/>
    </location>
</feature>
<dbReference type="Pfam" id="PF00615">
    <property type="entry name" value="RGS"/>
    <property type="match status" value="1"/>
</dbReference>
<dbReference type="InterPro" id="IPR016137">
    <property type="entry name" value="RGS"/>
</dbReference>
<evidence type="ECO:0000256" key="2">
    <source>
        <dbReference type="ARBA" id="ARBA00022692"/>
    </source>
</evidence>
<evidence type="ECO:0000313" key="8">
    <source>
        <dbReference type="EMBL" id="KAJ2848218.1"/>
    </source>
</evidence>
<comment type="caution">
    <text evidence="8">The sequence shown here is derived from an EMBL/GenBank/DDBJ whole genome shotgun (WGS) entry which is preliminary data.</text>
</comment>
<evidence type="ECO:0000256" key="5">
    <source>
        <dbReference type="SAM" id="MobiDB-lite"/>
    </source>
</evidence>
<feature type="transmembrane region" description="Helical" evidence="6">
    <location>
        <begin position="293"/>
        <end position="313"/>
    </location>
</feature>
<keyword evidence="3 6" id="KW-1133">Transmembrane helix</keyword>
<keyword evidence="4 6" id="KW-0472">Membrane</keyword>
<dbReference type="EMBL" id="JANBUW010000197">
    <property type="protein sequence ID" value="KAJ2848218.1"/>
    <property type="molecule type" value="Genomic_DNA"/>
</dbReference>
<accession>A0A9W8I7T5</accession>
<evidence type="ECO:0000256" key="6">
    <source>
        <dbReference type="SAM" id="Phobius"/>
    </source>
</evidence>
<feature type="transmembrane region" description="Helical" evidence="6">
    <location>
        <begin position="217"/>
        <end position="238"/>
    </location>
</feature>
<organism evidence="8 9">
    <name type="scientific">Coemansia brasiliensis</name>
    <dbReference type="NCBI Taxonomy" id="2650707"/>
    <lineage>
        <taxon>Eukaryota</taxon>
        <taxon>Fungi</taxon>
        <taxon>Fungi incertae sedis</taxon>
        <taxon>Zoopagomycota</taxon>
        <taxon>Kickxellomycotina</taxon>
        <taxon>Kickxellomycetes</taxon>
        <taxon>Kickxellales</taxon>
        <taxon>Kickxellaceae</taxon>
        <taxon>Coemansia</taxon>
    </lineage>
</organism>
<evidence type="ECO:0000313" key="9">
    <source>
        <dbReference type="Proteomes" id="UP001139887"/>
    </source>
</evidence>
<feature type="transmembrane region" description="Helical" evidence="6">
    <location>
        <begin position="23"/>
        <end position="46"/>
    </location>
</feature>
<evidence type="ECO:0000256" key="3">
    <source>
        <dbReference type="ARBA" id="ARBA00022989"/>
    </source>
</evidence>
<dbReference type="OrthoDB" id="196547at2759"/>
<name>A0A9W8I7T5_9FUNG</name>
<feature type="region of interest" description="Disordered" evidence="5">
    <location>
        <begin position="439"/>
        <end position="459"/>
    </location>
</feature>
<feature type="transmembrane region" description="Helical" evidence="6">
    <location>
        <begin position="258"/>
        <end position="281"/>
    </location>
</feature>
<dbReference type="InterPro" id="IPR036305">
    <property type="entry name" value="RGS_sf"/>
</dbReference>
<reference evidence="8" key="1">
    <citation type="submission" date="2022-07" db="EMBL/GenBank/DDBJ databases">
        <title>Phylogenomic reconstructions and comparative analyses of Kickxellomycotina fungi.</title>
        <authorList>
            <person name="Reynolds N.K."/>
            <person name="Stajich J.E."/>
            <person name="Barry K."/>
            <person name="Grigoriev I.V."/>
            <person name="Crous P."/>
            <person name="Smith M.E."/>
        </authorList>
    </citation>
    <scope>NUCLEOTIDE SEQUENCE</scope>
    <source>
        <strain evidence="8">NRRL 1566</strain>
    </source>
</reference>
<gene>
    <name evidence="8" type="ORF">IWW36_003433</name>
</gene>
<dbReference type="InterPro" id="IPR017978">
    <property type="entry name" value="GPCR_3_C"/>
</dbReference>
<dbReference type="PROSITE" id="PS50132">
    <property type="entry name" value="RGS"/>
    <property type="match status" value="1"/>
</dbReference>
<feature type="domain" description="RGS" evidence="7">
    <location>
        <begin position="390"/>
        <end position="592"/>
    </location>
</feature>
<dbReference type="Pfam" id="PF00003">
    <property type="entry name" value="7tm_3"/>
    <property type="match status" value="1"/>
</dbReference>
<dbReference type="SUPFAM" id="SSF48097">
    <property type="entry name" value="Regulator of G-protein signaling, RGS"/>
    <property type="match status" value="1"/>
</dbReference>
<evidence type="ECO:0000259" key="7">
    <source>
        <dbReference type="PROSITE" id="PS50132"/>
    </source>
</evidence>
<feature type="transmembrane region" description="Helical" evidence="6">
    <location>
        <begin position="58"/>
        <end position="79"/>
    </location>
</feature>
<dbReference type="InterPro" id="IPR044926">
    <property type="entry name" value="RGS_subdomain_2"/>
</dbReference>
<dbReference type="AlphaFoldDB" id="A0A9W8I7T5"/>
<feature type="transmembrane region" description="Helical" evidence="6">
    <location>
        <begin position="325"/>
        <end position="347"/>
    </location>
</feature>